<dbReference type="KEGG" id="cyc:PCC7424_5404"/>
<dbReference type="Pfam" id="PF20694">
    <property type="entry name" value="TRADD-like_N"/>
    <property type="match status" value="1"/>
</dbReference>
<dbReference type="Proteomes" id="UP000002384">
    <property type="component" value="Plasmid pP742402"/>
</dbReference>
<reference evidence="3" key="1">
    <citation type="journal article" date="2011" name="MBio">
        <title>Novel metabolic attributes of the genus Cyanothece, comprising a group of unicellular nitrogen-fixing Cyanobacteria.</title>
        <authorList>
            <person name="Bandyopadhyay A."/>
            <person name="Elvitigala T."/>
            <person name="Welsh E."/>
            <person name="Stockel J."/>
            <person name="Liberton M."/>
            <person name="Min H."/>
            <person name="Sherman L.A."/>
            <person name="Pakrasi H.B."/>
        </authorList>
    </citation>
    <scope>NUCLEOTIDE SEQUENCE [LARGE SCALE GENOMIC DNA]</scope>
    <source>
        <strain evidence="3">PCC 7424</strain>
        <plasmid evidence="3">pP742402</plasmid>
    </source>
</reference>
<name>B7KMG0_GLOC7</name>
<dbReference type="RefSeq" id="WP_012599489.1">
    <property type="nucleotide sequence ID" value="NC_011737.1"/>
</dbReference>
<evidence type="ECO:0000313" key="2">
    <source>
        <dbReference type="EMBL" id="ACK73982.1"/>
    </source>
</evidence>
<geneLocation type="plasmid" evidence="2 3">
    <name>pP742402</name>
</geneLocation>
<dbReference type="AlphaFoldDB" id="B7KMG0"/>
<dbReference type="EMBL" id="CP001293">
    <property type="protein sequence ID" value="ACK73982.1"/>
    <property type="molecule type" value="Genomic_DNA"/>
</dbReference>
<keyword evidence="2" id="KW-0614">Plasmid</keyword>
<evidence type="ECO:0000259" key="1">
    <source>
        <dbReference type="Pfam" id="PF20694"/>
    </source>
</evidence>
<protein>
    <recommendedName>
        <fullName evidence="1">TRADD-like N-terminal domain-containing protein</fullName>
    </recommendedName>
</protein>
<keyword evidence="3" id="KW-1185">Reference proteome</keyword>
<feature type="domain" description="TRADD-like N-terminal" evidence="1">
    <location>
        <begin position="116"/>
        <end position="174"/>
    </location>
</feature>
<dbReference type="OrthoDB" id="446165at2"/>
<accession>B7KMG0</accession>
<evidence type="ECO:0000313" key="3">
    <source>
        <dbReference type="Proteomes" id="UP000002384"/>
    </source>
</evidence>
<sequence>MPRSLKVAEVHKDKLEYALLRKGYATQKLFAENIELSLATVNKFFNCKPIDKLNFTEICHHLELDWDVITVSNSPDISPAEIDRRPPRKTMAQGKRRIRINLEATIDEFNKEMLDEFIRFIQEKSVDASFKLTKIEEGSIIFEFEGSEEGCQRLSQLFRSGQLTEILGIKISNVNLETAKSPPLNLREWLQNNFSEAVKAGWQNLEDILVPDPRSLALRNLSIEKAKRFDFGNNISLVFLLSLQRKFTQNDNLKLNFDFYPANPTDDYLPKGLKITIESETGQTVFEHQIKENQPNLKIDLDAELNEMILLKISLKEVTFEEALVA</sequence>
<organism evidence="2 3">
    <name type="scientific">Gloeothece citriformis (strain PCC 7424)</name>
    <name type="common">Cyanothece sp. (strain PCC 7424)</name>
    <dbReference type="NCBI Taxonomy" id="65393"/>
    <lineage>
        <taxon>Bacteria</taxon>
        <taxon>Bacillati</taxon>
        <taxon>Cyanobacteriota</taxon>
        <taxon>Cyanophyceae</taxon>
        <taxon>Oscillatoriophycideae</taxon>
        <taxon>Chroococcales</taxon>
        <taxon>Aphanothecaceae</taxon>
        <taxon>Gloeothece</taxon>
        <taxon>Gloeothece citriformis</taxon>
    </lineage>
</organism>
<dbReference type="HOGENOM" id="CLU_851834_0_0_3"/>
<dbReference type="InterPro" id="IPR049341">
    <property type="entry name" value="TRADD-like_N"/>
</dbReference>
<gene>
    <name evidence="2" type="ordered locus">PCC7424_5404</name>
</gene>
<proteinExistence type="predicted"/>